<proteinExistence type="predicted"/>
<evidence type="ECO:0000313" key="3">
    <source>
        <dbReference type="Proteomes" id="UP000647133"/>
    </source>
</evidence>
<reference evidence="2 3" key="1">
    <citation type="submission" date="2020-09" db="EMBL/GenBank/DDBJ databases">
        <title>Echinicola sp. CAU 1574 isolated from sand of Sido Beach.</title>
        <authorList>
            <person name="Kim W."/>
        </authorList>
    </citation>
    <scope>NUCLEOTIDE SEQUENCE [LARGE SCALE GENOMIC DNA]</scope>
    <source>
        <strain evidence="2 3">CAU 1574</strain>
    </source>
</reference>
<organism evidence="2 3">
    <name type="scientific">Echinicola arenosa</name>
    <dbReference type="NCBI Taxonomy" id="2774144"/>
    <lineage>
        <taxon>Bacteria</taxon>
        <taxon>Pseudomonadati</taxon>
        <taxon>Bacteroidota</taxon>
        <taxon>Cytophagia</taxon>
        <taxon>Cytophagales</taxon>
        <taxon>Cyclobacteriaceae</taxon>
        <taxon>Echinicola</taxon>
    </lineage>
</organism>
<evidence type="ECO:0000256" key="1">
    <source>
        <dbReference type="SAM" id="MobiDB-lite"/>
    </source>
</evidence>
<dbReference type="EMBL" id="JACYTQ010000010">
    <property type="protein sequence ID" value="MBD8491137.1"/>
    <property type="molecule type" value="Genomic_DNA"/>
</dbReference>
<keyword evidence="3" id="KW-1185">Reference proteome</keyword>
<dbReference type="RefSeq" id="WP_192012011.1">
    <property type="nucleotide sequence ID" value="NZ_JACYTQ010000010.1"/>
</dbReference>
<evidence type="ECO:0000313" key="2">
    <source>
        <dbReference type="EMBL" id="MBD8491137.1"/>
    </source>
</evidence>
<name>A0ABR9AQV0_9BACT</name>
<protein>
    <submittedName>
        <fullName evidence="2">Uncharacterized protein</fullName>
    </submittedName>
</protein>
<sequence>MKLRPFIILLLGLTISCSQTTEKITESASDNTNSSDKTTKTEMVNSDSPKDTLIIVDSEFTIDPFDFGENPLKRLTSIESSSTNYQTYKNPHVDNQIDTSFQVTINVDTFEVYKTASENWVTAADINSDRFPTRQGIRIGMTKSEIKEQLKSADNFPDFIRLQNLEVLEWIDLKFVNNRLEKIEFKGYMD</sequence>
<dbReference type="PROSITE" id="PS51257">
    <property type="entry name" value="PROKAR_LIPOPROTEIN"/>
    <property type="match status" value="1"/>
</dbReference>
<accession>A0ABR9AQV0</accession>
<comment type="caution">
    <text evidence="2">The sequence shown here is derived from an EMBL/GenBank/DDBJ whole genome shotgun (WGS) entry which is preliminary data.</text>
</comment>
<dbReference type="Proteomes" id="UP000647133">
    <property type="component" value="Unassembled WGS sequence"/>
</dbReference>
<gene>
    <name evidence="2" type="ORF">IFO69_20450</name>
</gene>
<feature type="region of interest" description="Disordered" evidence="1">
    <location>
        <begin position="25"/>
        <end position="46"/>
    </location>
</feature>